<feature type="transmembrane region" description="Helical" evidence="9">
    <location>
        <begin position="482"/>
        <end position="501"/>
    </location>
</feature>
<dbReference type="PANTHER" id="PTHR42718">
    <property type="entry name" value="MAJOR FACILITATOR SUPERFAMILY MULTIDRUG TRANSPORTER MFSC"/>
    <property type="match status" value="1"/>
</dbReference>
<keyword evidence="3" id="KW-0813">Transport</keyword>
<evidence type="ECO:0000256" key="1">
    <source>
        <dbReference type="ARBA" id="ARBA00004651"/>
    </source>
</evidence>
<feature type="region of interest" description="Disordered" evidence="8">
    <location>
        <begin position="505"/>
        <end position="525"/>
    </location>
</feature>
<dbReference type="InterPro" id="IPR036259">
    <property type="entry name" value="MFS_trans_sf"/>
</dbReference>
<name>A0A7W7RJS0_9ACTN</name>
<dbReference type="InterPro" id="IPR020846">
    <property type="entry name" value="MFS_dom"/>
</dbReference>
<feature type="transmembrane region" description="Helical" evidence="9">
    <location>
        <begin position="230"/>
        <end position="250"/>
    </location>
</feature>
<evidence type="ECO:0000256" key="6">
    <source>
        <dbReference type="ARBA" id="ARBA00022989"/>
    </source>
</evidence>
<keyword evidence="7 9" id="KW-0472">Membrane</keyword>
<dbReference type="GO" id="GO:0022857">
    <property type="term" value="F:transmembrane transporter activity"/>
    <property type="evidence" value="ECO:0007669"/>
    <property type="project" value="InterPro"/>
</dbReference>
<feature type="transmembrane region" description="Helical" evidence="9">
    <location>
        <begin position="204"/>
        <end position="224"/>
    </location>
</feature>
<evidence type="ECO:0000256" key="3">
    <source>
        <dbReference type="ARBA" id="ARBA00022448"/>
    </source>
</evidence>
<keyword evidence="5 9" id="KW-0812">Transmembrane</keyword>
<dbReference type="InterPro" id="IPR005829">
    <property type="entry name" value="Sugar_transporter_CS"/>
</dbReference>
<feature type="transmembrane region" description="Helical" evidence="9">
    <location>
        <begin position="109"/>
        <end position="130"/>
    </location>
</feature>
<dbReference type="CDD" id="cd17321">
    <property type="entry name" value="MFS_MMR_MDR_like"/>
    <property type="match status" value="1"/>
</dbReference>
<feature type="transmembrane region" description="Helical" evidence="9">
    <location>
        <begin position="16"/>
        <end position="40"/>
    </location>
</feature>
<feature type="transmembrane region" description="Helical" evidence="9">
    <location>
        <begin position="60"/>
        <end position="77"/>
    </location>
</feature>
<evidence type="ECO:0000313" key="11">
    <source>
        <dbReference type="EMBL" id="MBB4933288.1"/>
    </source>
</evidence>
<feature type="transmembrane region" description="Helical" evidence="9">
    <location>
        <begin position="168"/>
        <end position="192"/>
    </location>
</feature>
<dbReference type="GO" id="GO:0005886">
    <property type="term" value="C:plasma membrane"/>
    <property type="evidence" value="ECO:0007669"/>
    <property type="project" value="UniProtKB-SubCell"/>
</dbReference>
<keyword evidence="6 9" id="KW-1133">Transmembrane helix</keyword>
<comment type="similarity">
    <text evidence="2">Belongs to the major facilitator superfamily. TCR/Tet family.</text>
</comment>
<reference evidence="11 12" key="1">
    <citation type="submission" date="2020-08" db="EMBL/GenBank/DDBJ databases">
        <title>Sequencing the genomes of 1000 actinobacteria strains.</title>
        <authorList>
            <person name="Klenk H.-P."/>
        </authorList>
    </citation>
    <scope>NUCLEOTIDE SEQUENCE [LARGE SCALE GENOMIC DNA]</scope>
    <source>
        <strain evidence="11 12">DSM 102030</strain>
    </source>
</reference>
<proteinExistence type="inferred from homology"/>
<dbReference type="SUPFAM" id="SSF103473">
    <property type="entry name" value="MFS general substrate transporter"/>
    <property type="match status" value="1"/>
</dbReference>
<dbReference type="InterPro" id="IPR011701">
    <property type="entry name" value="MFS"/>
</dbReference>
<feature type="transmembrane region" description="Helical" evidence="9">
    <location>
        <begin position="305"/>
        <end position="325"/>
    </location>
</feature>
<evidence type="ECO:0000256" key="4">
    <source>
        <dbReference type="ARBA" id="ARBA00022475"/>
    </source>
</evidence>
<evidence type="ECO:0000256" key="8">
    <source>
        <dbReference type="SAM" id="MobiDB-lite"/>
    </source>
</evidence>
<evidence type="ECO:0000256" key="9">
    <source>
        <dbReference type="SAM" id="Phobius"/>
    </source>
</evidence>
<dbReference type="RefSeq" id="WP_184580919.1">
    <property type="nucleotide sequence ID" value="NZ_JACHJT010000001.1"/>
</dbReference>
<dbReference type="Proteomes" id="UP000523007">
    <property type="component" value="Unassembled WGS sequence"/>
</dbReference>
<organism evidence="11 12">
    <name type="scientific">Lipingzhangella halophila</name>
    <dbReference type="NCBI Taxonomy" id="1783352"/>
    <lineage>
        <taxon>Bacteria</taxon>
        <taxon>Bacillati</taxon>
        <taxon>Actinomycetota</taxon>
        <taxon>Actinomycetes</taxon>
        <taxon>Streptosporangiales</taxon>
        <taxon>Nocardiopsidaceae</taxon>
        <taxon>Lipingzhangella</taxon>
    </lineage>
</organism>
<dbReference type="EMBL" id="JACHJT010000001">
    <property type="protein sequence ID" value="MBB4933288.1"/>
    <property type="molecule type" value="Genomic_DNA"/>
</dbReference>
<sequence length="525" mass="53692">MSPAADTPPKAGVREWLGLTVLALPVLLLALDLTVLHLALPHLAADLNPSAVQQLWILDIYGFLVAGFLVTMGGLADRIGRRRLLLIGAAAFGLASLAAAFATSPAILIAARALLGVAGATFTPSSLSLLSNMFRDPRQRGFAMAVWMACFASGAAVGPSVGGLLLEWFWWGAVFLLGVPVMLLLLAAGPFLLPEYRNPDPGRIDPLSVLLSLATILLVVYAVKDAAKDGWQLSTAAVLLAGLAAGWVFVRRQRRLDSPLLDLTLFRHRAFSVGLGTLLAGGIAGGSAVMLLSQYLQLMVGLSPLVAGLWLLPQGLASIPAALLAPALATRIGPGRTTALAMLFPAVGLLSLTQVGGDGGFGFVIAGSIVLSLGMGLGSAVMVDLVVNSAPKEKSGSASSVFETVGELGQATGIATLGAIATAVYRFGIADTVPESTPRAAAEATRDSMPAAAAAAADLGGEAGDALLAAARDAFATGITTAGYVGAALLLATAVMAWRYLPNTRTSEPEEGEDTELVGSGTRAD</sequence>
<dbReference type="PRINTS" id="PR01035">
    <property type="entry name" value="TCRTETA"/>
</dbReference>
<accession>A0A7W7RJS0</accession>
<comment type="subcellular location">
    <subcellularLocation>
        <location evidence="1">Cell membrane</location>
        <topology evidence="1">Multi-pass membrane protein</topology>
    </subcellularLocation>
</comment>
<keyword evidence="12" id="KW-1185">Reference proteome</keyword>
<dbReference type="Gene3D" id="1.20.1720.10">
    <property type="entry name" value="Multidrug resistance protein D"/>
    <property type="match status" value="1"/>
</dbReference>
<dbReference type="AlphaFoldDB" id="A0A7W7RJS0"/>
<evidence type="ECO:0000256" key="5">
    <source>
        <dbReference type="ARBA" id="ARBA00022692"/>
    </source>
</evidence>
<dbReference type="Gene3D" id="1.20.1250.20">
    <property type="entry name" value="MFS general substrate transporter like domains"/>
    <property type="match status" value="1"/>
</dbReference>
<dbReference type="PROSITE" id="PS00216">
    <property type="entry name" value="SUGAR_TRANSPORT_1"/>
    <property type="match status" value="1"/>
</dbReference>
<evidence type="ECO:0000256" key="7">
    <source>
        <dbReference type="ARBA" id="ARBA00023136"/>
    </source>
</evidence>
<protein>
    <submittedName>
        <fullName evidence="11">DHA2 family multidrug resistance protein-like MFS transporter</fullName>
    </submittedName>
</protein>
<feature type="transmembrane region" description="Helical" evidence="9">
    <location>
        <begin position="84"/>
        <end position="103"/>
    </location>
</feature>
<dbReference type="InterPro" id="IPR001958">
    <property type="entry name" value="Tet-R_TetA/multi-R_MdtG-like"/>
</dbReference>
<dbReference type="PROSITE" id="PS50850">
    <property type="entry name" value="MFS"/>
    <property type="match status" value="1"/>
</dbReference>
<feature type="domain" description="Major facilitator superfamily (MFS) profile" evidence="10">
    <location>
        <begin position="18"/>
        <end position="505"/>
    </location>
</feature>
<evidence type="ECO:0000259" key="10">
    <source>
        <dbReference type="PROSITE" id="PS50850"/>
    </source>
</evidence>
<feature type="transmembrane region" description="Helical" evidence="9">
    <location>
        <begin position="142"/>
        <end position="162"/>
    </location>
</feature>
<evidence type="ECO:0000313" key="12">
    <source>
        <dbReference type="Proteomes" id="UP000523007"/>
    </source>
</evidence>
<feature type="transmembrane region" description="Helical" evidence="9">
    <location>
        <begin position="361"/>
        <end position="387"/>
    </location>
</feature>
<keyword evidence="4" id="KW-1003">Cell membrane</keyword>
<dbReference type="PANTHER" id="PTHR42718:SF47">
    <property type="entry name" value="METHYL VIOLOGEN RESISTANCE PROTEIN SMVA"/>
    <property type="match status" value="1"/>
</dbReference>
<evidence type="ECO:0000256" key="2">
    <source>
        <dbReference type="ARBA" id="ARBA00007520"/>
    </source>
</evidence>
<gene>
    <name evidence="11" type="ORF">F4561_004108</name>
</gene>
<feature type="transmembrane region" description="Helical" evidence="9">
    <location>
        <begin position="271"/>
        <end position="293"/>
    </location>
</feature>
<dbReference type="Pfam" id="PF07690">
    <property type="entry name" value="MFS_1"/>
    <property type="match status" value="1"/>
</dbReference>
<comment type="caution">
    <text evidence="11">The sequence shown here is derived from an EMBL/GenBank/DDBJ whole genome shotgun (WGS) entry which is preliminary data.</text>
</comment>